<evidence type="ECO:0000313" key="6">
    <source>
        <dbReference type="Proteomes" id="UP000261082"/>
    </source>
</evidence>
<evidence type="ECO:0000259" key="4">
    <source>
        <dbReference type="Pfam" id="PF12770"/>
    </source>
</evidence>
<dbReference type="Pfam" id="PF13181">
    <property type="entry name" value="TPR_8"/>
    <property type="match status" value="1"/>
</dbReference>
<keyword evidence="3" id="KW-0732">Signal</keyword>
<feature type="chain" id="PRO_5017587589" evidence="3">
    <location>
        <begin position="22"/>
        <end position="1072"/>
    </location>
</feature>
<feature type="transmembrane region" description="Helical" evidence="2">
    <location>
        <begin position="1049"/>
        <end position="1067"/>
    </location>
</feature>
<proteinExistence type="predicted"/>
<gene>
    <name evidence="5" type="ORF">DZ858_01885</name>
</gene>
<dbReference type="InterPro" id="IPR011990">
    <property type="entry name" value="TPR-like_helical_dom_sf"/>
</dbReference>
<feature type="domain" description="CHAT" evidence="4">
    <location>
        <begin position="737"/>
        <end position="1036"/>
    </location>
</feature>
<keyword evidence="2" id="KW-1133">Transmembrane helix</keyword>
<dbReference type="InterPro" id="IPR019734">
    <property type="entry name" value="TPR_rpt"/>
</dbReference>
<dbReference type="AlphaFoldDB" id="A0A3E1Q9R9"/>
<dbReference type="Pfam" id="PF12770">
    <property type="entry name" value="CHAT"/>
    <property type="match status" value="1"/>
</dbReference>
<dbReference type="OrthoDB" id="9771112at2"/>
<keyword evidence="1" id="KW-0802">TPR repeat</keyword>
<dbReference type="Proteomes" id="UP000261082">
    <property type="component" value="Unassembled WGS sequence"/>
</dbReference>
<dbReference type="SMART" id="SM00028">
    <property type="entry name" value="TPR"/>
    <property type="match status" value="6"/>
</dbReference>
<dbReference type="Gene3D" id="1.25.40.10">
    <property type="entry name" value="Tetratricopeptide repeat domain"/>
    <property type="match status" value="3"/>
</dbReference>
<keyword evidence="2" id="KW-0472">Membrane</keyword>
<dbReference type="InterPro" id="IPR024983">
    <property type="entry name" value="CHAT_dom"/>
</dbReference>
<evidence type="ECO:0000313" key="5">
    <source>
        <dbReference type="EMBL" id="RFN58854.1"/>
    </source>
</evidence>
<keyword evidence="6" id="KW-1185">Reference proteome</keyword>
<feature type="repeat" description="TPR" evidence="1">
    <location>
        <begin position="146"/>
        <end position="179"/>
    </location>
</feature>
<dbReference type="PANTHER" id="PTHR10098">
    <property type="entry name" value="RAPSYN-RELATED"/>
    <property type="match status" value="1"/>
</dbReference>
<name>A0A3E1Q9R9_9FLAO</name>
<comment type="caution">
    <text evidence="5">The sequence shown here is derived from an EMBL/GenBank/DDBJ whole genome shotgun (WGS) entry which is preliminary data.</text>
</comment>
<dbReference type="SUPFAM" id="SSF48452">
    <property type="entry name" value="TPR-like"/>
    <property type="match status" value="2"/>
</dbReference>
<reference evidence="5 6" key="1">
    <citation type="journal article" date="2007" name="Int. J. Syst. Evol. Microbiol.">
        <title>Marixanthomonas ophiurae gen. nov., sp. nov., a marine bacterium of the family Flavobacteriaceae isolated from a deep-sea brittle star.</title>
        <authorList>
            <person name="Romanenko L.A."/>
            <person name="Uchino M."/>
            <person name="Frolova G.M."/>
            <person name="Mikhailov V.V."/>
        </authorList>
    </citation>
    <scope>NUCLEOTIDE SEQUENCE [LARGE SCALE GENOMIC DNA]</scope>
    <source>
        <strain evidence="5 6">KMM 3046</strain>
    </source>
</reference>
<dbReference type="EMBL" id="QVID01000001">
    <property type="protein sequence ID" value="RFN58854.1"/>
    <property type="molecule type" value="Genomic_DNA"/>
</dbReference>
<accession>A0A3E1Q9R9</accession>
<dbReference type="PROSITE" id="PS50005">
    <property type="entry name" value="TPR"/>
    <property type="match status" value="1"/>
</dbReference>
<sequence>MKLFVVPFTVFVIFISQFGMAQQKTGTPLLDSLLSEKKHKTAQTELQAQIDKLTTNKRYDSLSGYPYYVGKITLENSNQRQAIKEMNAFVTDFKKHTSNPIYFQDLYAEIGSFYQSIGLHKEETKNHKTALEYALKIPGKPGKKIGKGYYNLGTGQLREGNVSQAIDNYKKALKHYKSDPETNFLDYYFSYSGMGTSMYYASKIDSSIYFYQKAVDNVAQLEDSPINSYYRPALLLNNIAGLYSFQGQTTQSLEAMKKCIEYNKEFLESDAETYKKTDARRAHFQYIDNLAGIYEKLGDYKKALDLLTYSYSGKLQNFETGNPELFKSKILLGNAQLNLLNFQEAENHFTEGITAIKKLPGNFYDWSASAHYGLAKLYAEDKQVERAEHFYEKAAADFSLSSQNYYDPIILTFFEDASQFYAETNQKAKALQLAEKAYKYVTKHQGKNTLPAFLQTVNLAGIYFEIGETEKALEYSTNALKTFEDKAFQREYALDSIQVEFSKPVAILIQTRSQYLLKKEKDTTFLKELLINLQEAISTLNRRKQFVADAENVKALIEENNQLYDFAKQLNVDLYERTQNETYLANVLSLHETSLYNRIRSRLNLRSEINVPNVPTPILMREKKLKEGLSIGLLKEGLNNYFELSDQWDAFKDSLKANYPKYYRMRYAKIEPSLKNMKQFIPDNTTVVRYVFIEESLYALVLTNTEKSLYRLSFKNVQKDIAQINENSFNITEVGPKLKKMYDALWQPFEKEIGTEKVIIIPDGELYNVSFETLTPKRITSFKELATKSLLAKHTISYNFSFLVLKNQHSESNFSENFIAFAPEFSSEMKTTYKSTLKDSLLLDQEYLTLLPQPFSINLVDTYSKKLNGITYVNENASKDAFINHAKNHKIIHIGTHAESNNISPELSRLIFAKNVSEHKKGENFLYTYQIYNCDLSSDLAILTACETGKPSYQAGEGMISLAHAFAYAGSESILTSLWKIDEQSSAEIIATFYDNLQNGLPKDQALKEAKLTYLSKAEGRTLAPLYWGGLALMGNSATIELQQSGLPWYVYLIAALLMGSLFFYFLKRKNT</sequence>
<evidence type="ECO:0000256" key="2">
    <source>
        <dbReference type="SAM" id="Phobius"/>
    </source>
</evidence>
<dbReference type="RefSeq" id="WP_117157878.1">
    <property type="nucleotide sequence ID" value="NZ_QVID01000001.1"/>
</dbReference>
<feature type="signal peptide" evidence="3">
    <location>
        <begin position="1"/>
        <end position="21"/>
    </location>
</feature>
<keyword evidence="2" id="KW-0812">Transmembrane</keyword>
<organism evidence="5 6">
    <name type="scientific">Marixanthomonas ophiurae</name>
    <dbReference type="NCBI Taxonomy" id="387659"/>
    <lineage>
        <taxon>Bacteria</taxon>
        <taxon>Pseudomonadati</taxon>
        <taxon>Bacteroidota</taxon>
        <taxon>Flavobacteriia</taxon>
        <taxon>Flavobacteriales</taxon>
        <taxon>Flavobacteriaceae</taxon>
        <taxon>Marixanthomonas</taxon>
    </lineage>
</organism>
<evidence type="ECO:0000256" key="1">
    <source>
        <dbReference type="PROSITE-ProRule" id="PRU00339"/>
    </source>
</evidence>
<evidence type="ECO:0000256" key="3">
    <source>
        <dbReference type="SAM" id="SignalP"/>
    </source>
</evidence>
<protein>
    <submittedName>
        <fullName evidence="5">CHAT domain-containing protein</fullName>
    </submittedName>
</protein>